<protein>
    <recommendedName>
        <fullName evidence="3">HEAT repeat domain-containing protein</fullName>
    </recommendedName>
</protein>
<dbReference type="AlphaFoldDB" id="A0ABD5M5V4"/>
<evidence type="ECO:0000313" key="2">
    <source>
        <dbReference type="Proteomes" id="UP001567572"/>
    </source>
</evidence>
<evidence type="ECO:0000313" key="1">
    <source>
        <dbReference type="EMBL" id="MEZ3165641.1"/>
    </source>
</evidence>
<dbReference type="SUPFAM" id="SSF48371">
    <property type="entry name" value="ARM repeat"/>
    <property type="match status" value="1"/>
</dbReference>
<dbReference type="Proteomes" id="UP001567572">
    <property type="component" value="Unassembled WGS sequence"/>
</dbReference>
<dbReference type="GeneID" id="14336351"/>
<comment type="caution">
    <text evidence="1">The sequence shown here is derived from an EMBL/GenBank/DDBJ whole genome shotgun (WGS) entry which is preliminary data.</text>
</comment>
<sequence length="191" mass="21344">MDQTPDAFAAALSSGDTDRVNRAIDSVDDMELEERAALFDDCFERCRDLYASDNGYQRKSVVRFAAALYPGLAFRTVGADRTDAVLPDDWTLDEIATHRHRLREFYLDALVDDDGRVRRAAAKGLKELAVAAELIGAEDELQTMLAELETLAENHNDESVQKHINQARENVAFHAQKPGSLLPEGFRDAFE</sequence>
<accession>A0ABD5M5V4</accession>
<dbReference type="Gene3D" id="1.25.10.10">
    <property type="entry name" value="Leucine-rich Repeat Variant"/>
    <property type="match status" value="1"/>
</dbReference>
<gene>
    <name evidence="1" type="ORF">ABNG04_17595</name>
</gene>
<dbReference type="EMBL" id="JBEDNY010000009">
    <property type="protein sequence ID" value="MEZ3165641.1"/>
    <property type="molecule type" value="Genomic_DNA"/>
</dbReference>
<dbReference type="InterPro" id="IPR016024">
    <property type="entry name" value="ARM-type_fold"/>
</dbReference>
<reference evidence="1 2" key="1">
    <citation type="submission" date="2024-06" db="EMBL/GenBank/DDBJ databases">
        <title>Halorubrum miltondacostae sp. nov., a potential PHA producer isolated from an inland solar saltern in Rio Maior, Portugal.</title>
        <authorList>
            <person name="Albuquerque L."/>
            <person name="Viver T."/>
            <person name="Barroso C."/>
            <person name="Claudino R."/>
            <person name="Galvan M."/>
            <person name="Simoes G."/>
            <person name="Lobo Da Cunha A."/>
            <person name="Egas C."/>
        </authorList>
    </citation>
    <scope>NUCLEOTIDE SEQUENCE [LARGE SCALE GENOMIC DNA]</scope>
    <source>
        <strain evidence="1 2">RMP-11</strain>
    </source>
</reference>
<name>A0ABD5M5V4_9EURY</name>
<proteinExistence type="predicted"/>
<evidence type="ECO:0008006" key="3">
    <source>
        <dbReference type="Google" id="ProtNLM"/>
    </source>
</evidence>
<keyword evidence="2" id="KW-1185">Reference proteome</keyword>
<organism evidence="1 2">
    <name type="scientific">Halorubrum miltondacostae</name>
    <dbReference type="NCBI Taxonomy" id="3076378"/>
    <lineage>
        <taxon>Archaea</taxon>
        <taxon>Methanobacteriati</taxon>
        <taxon>Methanobacteriota</taxon>
        <taxon>Stenosarchaea group</taxon>
        <taxon>Halobacteria</taxon>
        <taxon>Halobacteriales</taxon>
        <taxon>Haloferacaceae</taxon>
        <taxon>Halorubrum</taxon>
    </lineage>
</organism>
<dbReference type="InterPro" id="IPR011989">
    <property type="entry name" value="ARM-like"/>
</dbReference>
<dbReference type="RefSeq" id="WP_006183542.1">
    <property type="nucleotide sequence ID" value="NZ_JBEDNY010000009.1"/>
</dbReference>